<protein>
    <recommendedName>
        <fullName evidence="3 6">Flagellar basal body rod protein FlgB</fullName>
    </recommendedName>
</protein>
<dbReference type="NCBIfam" id="NF009266">
    <property type="entry name" value="PRK12623.1"/>
    <property type="match status" value="1"/>
</dbReference>
<keyword evidence="7" id="KW-0966">Cell projection</keyword>
<organism evidence="7 8">
    <name type="scientific">Clostridium tetanomorphum</name>
    <dbReference type="NCBI Taxonomy" id="1553"/>
    <lineage>
        <taxon>Bacteria</taxon>
        <taxon>Bacillati</taxon>
        <taxon>Bacillota</taxon>
        <taxon>Clostridia</taxon>
        <taxon>Eubacteriales</taxon>
        <taxon>Clostridiaceae</taxon>
        <taxon>Clostridium</taxon>
    </lineage>
</organism>
<dbReference type="RefSeq" id="WP_035152033.1">
    <property type="nucleotide sequence ID" value="NZ_JAAZWO010000002.1"/>
</dbReference>
<dbReference type="GO" id="GO:0030694">
    <property type="term" value="C:bacterial-type flagellum basal body, rod"/>
    <property type="evidence" value="ECO:0007669"/>
    <property type="project" value="InterPro"/>
</dbReference>
<comment type="caution">
    <text evidence="7">The sequence shown here is derived from an EMBL/GenBank/DDBJ whole genome shotgun (WGS) entry which is preliminary data.</text>
</comment>
<dbReference type="NCBIfam" id="TIGR01396">
    <property type="entry name" value="FlgB"/>
    <property type="match status" value="1"/>
</dbReference>
<evidence type="ECO:0000256" key="1">
    <source>
        <dbReference type="ARBA" id="ARBA00004117"/>
    </source>
</evidence>
<dbReference type="InterPro" id="IPR006300">
    <property type="entry name" value="FlgB"/>
</dbReference>
<reference evidence="7 8" key="1">
    <citation type="submission" date="2020-04" db="EMBL/GenBank/DDBJ databases">
        <title>Genomic insights into acetone-butanol-ethanol (ABE) fermentation by sequencing solventogenic clostridia strains.</title>
        <authorList>
            <person name="Brown S."/>
        </authorList>
    </citation>
    <scope>NUCLEOTIDE SEQUENCE [LARGE SCALE GENOMIC DNA]</scope>
    <source>
        <strain evidence="7 8">DJ011</strain>
    </source>
</reference>
<comment type="function">
    <text evidence="5 6">Structural component of flagellum, the bacterial motility apparatus. Part of the rod structure of flagellar basal body.</text>
</comment>
<keyword evidence="4 6" id="KW-0975">Bacterial flagellum</keyword>
<keyword evidence="8" id="KW-1185">Reference proteome</keyword>
<dbReference type="AlphaFoldDB" id="A0A923E929"/>
<proteinExistence type="inferred from homology"/>
<comment type="subcellular location">
    <subcellularLocation>
        <location evidence="1 6">Bacterial flagellum basal body</location>
    </subcellularLocation>
</comment>
<name>A0A923E929_CLOTT</name>
<evidence type="ECO:0000256" key="6">
    <source>
        <dbReference type="PIRNR" id="PIRNR002889"/>
    </source>
</evidence>
<evidence type="ECO:0000256" key="5">
    <source>
        <dbReference type="ARBA" id="ARBA00024934"/>
    </source>
</evidence>
<evidence type="ECO:0000256" key="2">
    <source>
        <dbReference type="ARBA" id="ARBA00009677"/>
    </source>
</evidence>
<dbReference type="PIRSF" id="PIRSF002889">
    <property type="entry name" value="Rod_FlgB"/>
    <property type="match status" value="1"/>
</dbReference>
<evidence type="ECO:0000256" key="4">
    <source>
        <dbReference type="ARBA" id="ARBA00023143"/>
    </source>
</evidence>
<accession>A0A923E929</accession>
<evidence type="ECO:0000313" key="8">
    <source>
        <dbReference type="Proteomes" id="UP000563151"/>
    </source>
</evidence>
<gene>
    <name evidence="7" type="primary">flgB</name>
    <name evidence="7" type="ORF">HGG79_02690</name>
</gene>
<comment type="subunit">
    <text evidence="6">The basal body constitutes a major portion of the flagellar organelle and consists of a number of rings mounted on a central rod.</text>
</comment>
<dbReference type="EMBL" id="JAAZWO010000002">
    <property type="protein sequence ID" value="MBC2396689.1"/>
    <property type="molecule type" value="Genomic_DNA"/>
</dbReference>
<dbReference type="GO" id="GO:0071973">
    <property type="term" value="P:bacterial-type flagellum-dependent cell motility"/>
    <property type="evidence" value="ECO:0007669"/>
    <property type="project" value="InterPro"/>
</dbReference>
<dbReference type="Proteomes" id="UP000563151">
    <property type="component" value="Unassembled WGS sequence"/>
</dbReference>
<evidence type="ECO:0000256" key="3">
    <source>
        <dbReference type="ARBA" id="ARBA00014376"/>
    </source>
</evidence>
<keyword evidence="7" id="KW-0969">Cilium</keyword>
<comment type="similarity">
    <text evidence="2 6">Belongs to the flagella basal body rod proteins family.</text>
</comment>
<evidence type="ECO:0000313" key="7">
    <source>
        <dbReference type="EMBL" id="MBC2396689.1"/>
    </source>
</evidence>
<sequence>MKSGILSVDAQNYNLMKKSLDASSTRSEIIENNISNANIANYKRRYVTFEETLKETSDSLNLRTTKEKHIDTESKFGEIKVVKDNSSSMRQDGNNVNIEIEKVNQAANTLMYYSLISQINNRLSTKRYVINGR</sequence>
<keyword evidence="7" id="KW-0282">Flagellum</keyword>